<feature type="region of interest" description="Disordered" evidence="1">
    <location>
        <begin position="1"/>
        <end position="25"/>
    </location>
</feature>
<gene>
    <name evidence="2" type="primary">P0455F03.28</name>
</gene>
<evidence type="ECO:0000313" key="2">
    <source>
        <dbReference type="EMBL" id="BAC84336.1"/>
    </source>
</evidence>
<reference evidence="3" key="1">
    <citation type="journal article" date="2005" name="Nature">
        <title>The map-based sequence of the rice genome.</title>
        <authorList>
            <consortium name="International rice genome sequencing project (IRGSP)"/>
            <person name="Matsumoto T."/>
            <person name="Wu J."/>
            <person name="Kanamori H."/>
            <person name="Katayose Y."/>
            <person name="Fujisawa M."/>
            <person name="Namiki N."/>
            <person name="Mizuno H."/>
            <person name="Yamamoto K."/>
            <person name="Antonio B.A."/>
            <person name="Baba T."/>
            <person name="Sakata K."/>
            <person name="Nagamura Y."/>
            <person name="Aoki H."/>
            <person name="Arikawa K."/>
            <person name="Arita K."/>
            <person name="Bito T."/>
            <person name="Chiden Y."/>
            <person name="Fujitsuka N."/>
            <person name="Fukunaka R."/>
            <person name="Hamada M."/>
            <person name="Harada C."/>
            <person name="Hayashi A."/>
            <person name="Hijishita S."/>
            <person name="Honda M."/>
            <person name="Hosokawa S."/>
            <person name="Ichikawa Y."/>
            <person name="Idonuma A."/>
            <person name="Iijima M."/>
            <person name="Ikeda M."/>
            <person name="Ikeno M."/>
            <person name="Ito K."/>
            <person name="Ito S."/>
            <person name="Ito T."/>
            <person name="Ito Y."/>
            <person name="Ito Y."/>
            <person name="Iwabuchi A."/>
            <person name="Kamiya K."/>
            <person name="Karasawa W."/>
            <person name="Kurita K."/>
            <person name="Katagiri S."/>
            <person name="Kikuta A."/>
            <person name="Kobayashi H."/>
            <person name="Kobayashi N."/>
            <person name="Machita K."/>
            <person name="Maehara T."/>
            <person name="Masukawa M."/>
            <person name="Mizubayashi T."/>
            <person name="Mukai Y."/>
            <person name="Nagasaki H."/>
            <person name="Nagata Y."/>
            <person name="Naito S."/>
            <person name="Nakashima M."/>
            <person name="Nakama Y."/>
            <person name="Nakamichi Y."/>
            <person name="Nakamura M."/>
            <person name="Meguro A."/>
            <person name="Negishi M."/>
            <person name="Ohta I."/>
            <person name="Ohta T."/>
            <person name="Okamoto M."/>
            <person name="Ono N."/>
            <person name="Saji S."/>
            <person name="Sakaguchi M."/>
            <person name="Sakai K."/>
            <person name="Shibata M."/>
            <person name="Shimokawa T."/>
            <person name="Song J."/>
            <person name="Takazaki Y."/>
            <person name="Terasawa K."/>
            <person name="Tsugane M."/>
            <person name="Tsuji K."/>
            <person name="Ueda S."/>
            <person name="Waki K."/>
            <person name="Yamagata H."/>
            <person name="Yamamoto M."/>
            <person name="Yamamoto S."/>
            <person name="Yamane H."/>
            <person name="Yoshiki S."/>
            <person name="Yoshihara R."/>
            <person name="Yukawa K."/>
            <person name="Zhong H."/>
            <person name="Yano M."/>
            <person name="Yuan Q."/>
            <person name="Ouyang S."/>
            <person name="Liu J."/>
            <person name="Jones K.M."/>
            <person name="Gansberger K."/>
            <person name="Moffat K."/>
            <person name="Hill J."/>
            <person name="Bera J."/>
            <person name="Fadrosh D."/>
            <person name="Jin S."/>
            <person name="Johri S."/>
            <person name="Kim M."/>
            <person name="Overton L."/>
            <person name="Reardon M."/>
            <person name="Tsitrin T."/>
            <person name="Vuong H."/>
            <person name="Weaver B."/>
            <person name="Ciecko A."/>
            <person name="Tallon L."/>
            <person name="Jackson J."/>
            <person name="Pai G."/>
            <person name="Aken S.V."/>
            <person name="Utterback T."/>
            <person name="Reidmuller S."/>
            <person name="Feldblyum T."/>
            <person name="Hsiao J."/>
            <person name="Zismann V."/>
            <person name="Iobst S."/>
            <person name="de Vazeille A.R."/>
            <person name="Buell C.R."/>
            <person name="Ying K."/>
            <person name="Li Y."/>
            <person name="Lu T."/>
            <person name="Huang Y."/>
            <person name="Zhao Q."/>
            <person name="Feng Q."/>
            <person name="Zhang L."/>
            <person name="Zhu J."/>
            <person name="Weng Q."/>
            <person name="Mu J."/>
            <person name="Lu Y."/>
            <person name="Fan D."/>
            <person name="Liu Y."/>
            <person name="Guan J."/>
            <person name="Zhang Y."/>
            <person name="Yu S."/>
            <person name="Liu X."/>
            <person name="Zhang Y."/>
            <person name="Hong G."/>
            <person name="Han B."/>
            <person name="Choisne N."/>
            <person name="Demange N."/>
            <person name="Orjeda G."/>
            <person name="Samain S."/>
            <person name="Cattolico L."/>
            <person name="Pelletier E."/>
            <person name="Couloux A."/>
            <person name="Segurens B."/>
            <person name="Wincker P."/>
            <person name="D'Hont A."/>
            <person name="Scarpelli C."/>
            <person name="Weissenbach J."/>
            <person name="Salanoubat M."/>
            <person name="Quetier F."/>
            <person name="Yu Y."/>
            <person name="Kim H.R."/>
            <person name="Rambo T."/>
            <person name="Currie J."/>
            <person name="Collura K."/>
            <person name="Luo M."/>
            <person name="Yang T."/>
            <person name="Ammiraju J.S.S."/>
            <person name="Engler F."/>
            <person name="Soderlund C."/>
            <person name="Wing R.A."/>
            <person name="Palmer L.E."/>
            <person name="de la Bastide M."/>
            <person name="Spiegel L."/>
            <person name="Nascimento L."/>
            <person name="Zutavern T."/>
            <person name="O'Shaughnessy A."/>
            <person name="Dike S."/>
            <person name="Dedhia N."/>
            <person name="Preston R."/>
            <person name="Balija V."/>
            <person name="McCombie W.R."/>
            <person name="Chow T."/>
            <person name="Chen H."/>
            <person name="Chung M."/>
            <person name="Chen C."/>
            <person name="Shaw J."/>
            <person name="Wu H."/>
            <person name="Hsiao K."/>
            <person name="Chao Y."/>
            <person name="Chu M."/>
            <person name="Cheng C."/>
            <person name="Hour A."/>
            <person name="Lee P."/>
            <person name="Lin S."/>
            <person name="Lin Y."/>
            <person name="Liou J."/>
            <person name="Liu S."/>
            <person name="Hsing Y."/>
            <person name="Raghuvanshi S."/>
            <person name="Mohanty A."/>
            <person name="Bharti A.K."/>
            <person name="Gaur A."/>
            <person name="Gupta V."/>
            <person name="Kumar D."/>
            <person name="Ravi V."/>
            <person name="Vij S."/>
            <person name="Kapur A."/>
            <person name="Khurana P."/>
            <person name="Khurana P."/>
            <person name="Khurana J.P."/>
            <person name="Tyagi A.K."/>
            <person name="Gaikwad K."/>
            <person name="Singh A."/>
            <person name="Dalal V."/>
            <person name="Srivastava S."/>
            <person name="Dixit A."/>
            <person name="Pal A.K."/>
            <person name="Ghazi I.A."/>
            <person name="Yadav M."/>
            <person name="Pandit A."/>
            <person name="Bhargava A."/>
            <person name="Sureshbabu K."/>
            <person name="Batra K."/>
            <person name="Sharma T.R."/>
            <person name="Mohapatra T."/>
            <person name="Singh N.K."/>
            <person name="Messing J."/>
            <person name="Nelson A.B."/>
            <person name="Fuks G."/>
            <person name="Kavchok S."/>
            <person name="Keizer G."/>
            <person name="Linton E."/>
            <person name="Llaca V."/>
            <person name="Song R."/>
            <person name="Tanyolac B."/>
            <person name="Young S."/>
            <person name="Ho-Il K."/>
            <person name="Hahn J.H."/>
            <person name="Sangsakoo G."/>
            <person name="Vanavichit A."/>
            <person name="de Mattos Luiz.A.T."/>
            <person name="Zimmer P.D."/>
            <person name="Malone G."/>
            <person name="Dellagostin O."/>
            <person name="de Oliveira A.C."/>
            <person name="Bevan M."/>
            <person name="Bancroft I."/>
            <person name="Minx P."/>
            <person name="Cordum H."/>
            <person name="Wilson R."/>
            <person name="Cheng Z."/>
            <person name="Jin W."/>
            <person name="Jiang J."/>
            <person name="Leong S.A."/>
            <person name="Iwama H."/>
            <person name="Gojobori T."/>
            <person name="Itoh T."/>
            <person name="Niimura Y."/>
            <person name="Fujii Y."/>
            <person name="Habara T."/>
            <person name="Sakai H."/>
            <person name="Sato Y."/>
            <person name="Wilson G."/>
            <person name="Kumar K."/>
            <person name="McCouch S."/>
            <person name="Juretic N."/>
            <person name="Hoen D."/>
            <person name="Wright S."/>
            <person name="Bruskiewich R."/>
            <person name="Bureau T."/>
            <person name="Miyao A."/>
            <person name="Hirochika H."/>
            <person name="Nishikawa T."/>
            <person name="Kadowaki K."/>
            <person name="Sugiura M."/>
            <person name="Burr B."/>
            <person name="Sasaki T."/>
        </authorList>
    </citation>
    <scope>NUCLEOTIDE SEQUENCE [LARGE SCALE GENOMIC DNA]</scope>
    <source>
        <strain evidence="3">cv. Nipponbare</strain>
    </source>
</reference>
<proteinExistence type="predicted"/>
<organism evidence="2 3">
    <name type="scientific">Oryza sativa subsp. japonica</name>
    <name type="common">Rice</name>
    <dbReference type="NCBI Taxonomy" id="39947"/>
    <lineage>
        <taxon>Eukaryota</taxon>
        <taxon>Viridiplantae</taxon>
        <taxon>Streptophyta</taxon>
        <taxon>Embryophyta</taxon>
        <taxon>Tracheophyta</taxon>
        <taxon>Spermatophyta</taxon>
        <taxon>Magnoliopsida</taxon>
        <taxon>Liliopsida</taxon>
        <taxon>Poales</taxon>
        <taxon>Poaceae</taxon>
        <taxon>BOP clade</taxon>
        <taxon>Oryzoideae</taxon>
        <taxon>Oryzeae</taxon>
        <taxon>Oryzinae</taxon>
        <taxon>Oryza</taxon>
        <taxon>Oryza sativa</taxon>
    </lineage>
</organism>
<reference evidence="3" key="2">
    <citation type="journal article" date="2008" name="Nucleic Acids Res.">
        <title>The rice annotation project database (RAP-DB): 2008 update.</title>
        <authorList>
            <consortium name="The rice annotation project (RAP)"/>
        </authorList>
    </citation>
    <scope>GENOME REANNOTATION</scope>
    <source>
        <strain evidence="3">cv. Nipponbare</strain>
    </source>
</reference>
<dbReference type="EMBL" id="AP005454">
    <property type="protein sequence ID" value="BAC84336.1"/>
    <property type="molecule type" value="Genomic_DNA"/>
</dbReference>
<dbReference type="AlphaFoldDB" id="Q6Z124"/>
<dbReference type="Proteomes" id="UP000000763">
    <property type="component" value="Chromosome 7"/>
</dbReference>
<evidence type="ECO:0000313" key="3">
    <source>
        <dbReference type="Proteomes" id="UP000000763"/>
    </source>
</evidence>
<protein>
    <submittedName>
        <fullName evidence="2">Uncharacterized protein</fullName>
    </submittedName>
</protein>
<sequence length="113" mass="11953">MRRSGDEGALAASPSTRPVRRGQHYGGQECWMEHEDATEHANWGRAKGLLLGGSGVVPVDKHGVVIAGSANTPASFPASLTPPPLALLPLPSQCKKMGREKEHTKKEGDGCKT</sequence>
<accession>Q6Z124</accession>
<name>Q6Z124_ORYSJ</name>
<evidence type="ECO:0000256" key="1">
    <source>
        <dbReference type="SAM" id="MobiDB-lite"/>
    </source>
</evidence>